<dbReference type="InterPro" id="IPR007300">
    <property type="entry name" value="CidB/LrgB"/>
</dbReference>
<evidence type="ECO:0000256" key="6">
    <source>
        <dbReference type="SAM" id="Phobius"/>
    </source>
</evidence>
<evidence type="ECO:0000256" key="3">
    <source>
        <dbReference type="ARBA" id="ARBA00022692"/>
    </source>
</evidence>
<feature type="transmembrane region" description="Helical" evidence="6">
    <location>
        <begin position="6"/>
        <end position="24"/>
    </location>
</feature>
<keyword evidence="8" id="KW-1185">Reference proteome</keyword>
<sequence>MRKAMSSSIATLYSIFVTVFVYLLSLRLSKKYPSPFTTPVFFSTVAVILILLASHVPYKEYLPAKGLMTYFLGPATVALAVPLYKNKAILLHYSMPVLGGMLSGSVLTVGIALILAKVFRLSNYIFASLAVKSITVPVASEVAKIIGGNQVLVAGFVMITGMLGAMFGLKLLTWAKIDDPISRGLALGTISHGIGTGEAVKEGDLQGAVSGVAMGLTAILTSFILPWFF</sequence>
<feature type="transmembrane region" description="Helical" evidence="6">
    <location>
        <begin position="208"/>
        <end position="228"/>
    </location>
</feature>
<feature type="transmembrane region" description="Helical" evidence="6">
    <location>
        <begin position="151"/>
        <end position="172"/>
    </location>
</feature>
<dbReference type="AlphaFoldDB" id="A0A5J4JIC9"/>
<keyword evidence="5 6" id="KW-0472">Membrane</keyword>
<feature type="transmembrane region" description="Helical" evidence="6">
    <location>
        <begin position="96"/>
        <end position="115"/>
    </location>
</feature>
<dbReference type="Pfam" id="PF04172">
    <property type="entry name" value="LrgB"/>
    <property type="match status" value="1"/>
</dbReference>
<feature type="transmembrane region" description="Helical" evidence="6">
    <location>
        <begin position="67"/>
        <end position="84"/>
    </location>
</feature>
<keyword evidence="4 6" id="KW-1133">Transmembrane helix</keyword>
<organism evidence="7 8">
    <name type="scientific">Weizmannia acidilactici</name>
    <dbReference type="NCBI Taxonomy" id="2607726"/>
    <lineage>
        <taxon>Bacteria</taxon>
        <taxon>Bacillati</taxon>
        <taxon>Bacillota</taxon>
        <taxon>Bacilli</taxon>
        <taxon>Bacillales</taxon>
        <taxon>Bacillaceae</taxon>
        <taxon>Heyndrickxia</taxon>
    </lineage>
</organism>
<comment type="caution">
    <text evidence="7">The sequence shown here is derived from an EMBL/GenBank/DDBJ whole genome shotgun (WGS) entry which is preliminary data.</text>
</comment>
<dbReference type="PANTHER" id="PTHR30249">
    <property type="entry name" value="PUTATIVE SEROTONIN TRANSPORTER"/>
    <property type="match status" value="1"/>
</dbReference>
<evidence type="ECO:0000256" key="5">
    <source>
        <dbReference type="ARBA" id="ARBA00023136"/>
    </source>
</evidence>
<gene>
    <name evidence="7" type="ORF">BpJC7_15830</name>
</gene>
<evidence type="ECO:0000256" key="1">
    <source>
        <dbReference type="ARBA" id="ARBA00004651"/>
    </source>
</evidence>
<protein>
    <submittedName>
        <fullName evidence="7">Membrane protein</fullName>
    </submittedName>
</protein>
<feature type="transmembrane region" description="Helical" evidence="6">
    <location>
        <begin position="36"/>
        <end position="55"/>
    </location>
</feature>
<accession>A0A5J4JIC9</accession>
<keyword evidence="2" id="KW-1003">Cell membrane</keyword>
<dbReference type="GO" id="GO:0005886">
    <property type="term" value="C:plasma membrane"/>
    <property type="evidence" value="ECO:0007669"/>
    <property type="project" value="UniProtKB-SubCell"/>
</dbReference>
<evidence type="ECO:0000256" key="2">
    <source>
        <dbReference type="ARBA" id="ARBA00022475"/>
    </source>
</evidence>
<keyword evidence="3 6" id="KW-0812">Transmembrane</keyword>
<proteinExistence type="predicted"/>
<evidence type="ECO:0000313" key="7">
    <source>
        <dbReference type="EMBL" id="GER70280.1"/>
    </source>
</evidence>
<dbReference type="EMBL" id="BKZQ01000017">
    <property type="protein sequence ID" value="GER70280.1"/>
    <property type="molecule type" value="Genomic_DNA"/>
</dbReference>
<comment type="subcellular location">
    <subcellularLocation>
        <location evidence="1">Cell membrane</location>
        <topology evidence="1">Multi-pass membrane protein</topology>
    </subcellularLocation>
</comment>
<name>A0A5J4JIC9_9BACI</name>
<reference evidence="7 8" key="1">
    <citation type="submission" date="2019-09" db="EMBL/GenBank/DDBJ databases">
        <title>Draft genome sequence of Bacillus sp. JC-7.</title>
        <authorList>
            <person name="Tanaka N."/>
            <person name="Shiwa Y."/>
            <person name="Fujita N."/>
            <person name="Tanasupawat S."/>
        </authorList>
    </citation>
    <scope>NUCLEOTIDE SEQUENCE [LARGE SCALE GENOMIC DNA]</scope>
    <source>
        <strain evidence="7 8">JC-7</strain>
    </source>
</reference>
<evidence type="ECO:0000256" key="4">
    <source>
        <dbReference type="ARBA" id="ARBA00022989"/>
    </source>
</evidence>
<evidence type="ECO:0000313" key="8">
    <source>
        <dbReference type="Proteomes" id="UP000391919"/>
    </source>
</evidence>
<dbReference type="Proteomes" id="UP000391919">
    <property type="component" value="Unassembled WGS sequence"/>
</dbReference>
<dbReference type="PANTHER" id="PTHR30249:SF17">
    <property type="entry name" value="HOLIN-LIKE PROTEIN CIDB"/>
    <property type="match status" value="1"/>
</dbReference>